<proteinExistence type="predicted"/>
<comment type="caution">
    <text evidence="2">The sequence shown here is derived from an EMBL/GenBank/DDBJ whole genome shotgun (WGS) entry which is preliminary data.</text>
</comment>
<evidence type="ECO:0000313" key="3">
    <source>
        <dbReference type="Proteomes" id="UP000639775"/>
    </source>
</evidence>
<evidence type="ECO:0000256" key="1">
    <source>
        <dbReference type="SAM" id="SignalP"/>
    </source>
</evidence>
<gene>
    <name evidence="2" type="ORF">HAT86_14925</name>
</gene>
<dbReference type="EMBL" id="JAAORB010000045">
    <property type="protein sequence ID" value="NHQ75745.1"/>
    <property type="molecule type" value="Genomic_DNA"/>
</dbReference>
<dbReference type="InterPro" id="IPR018666">
    <property type="entry name" value="DUF2125"/>
</dbReference>
<protein>
    <submittedName>
        <fullName evidence="2">DUF2125 domain-containing protein</fullName>
    </submittedName>
</protein>
<sequence length="507" mass="53538">MAPRIYFTAPAAAVFLSLSSSVALADVTPAQVWDDWKSYLGLYGYDVEANMAQSGDTLNVSGLKMTMAMPEDEGMMTIALPDIGFADNGDGTVSVVMPDLMPIRITASDDEGQAFEAVVNYRTQGFTMVASGDTDQMTYDYKADTAALELGEVIVDGTPTEVGKASMTISDLTGATVTTGGDLRETEQTFTSGAVAYVLDIVDPESSATLASQGSIDSFAYTGSGTLPTDMDATDMAAMLDAGFTMQARMETGPGNSAFAFAENGDSFKSVNTSNGGTLGITMDATKMSYSGERRDVEMTLETNDLPFPVQLASQTLGFDLTTPVAKSDTPQDFAASLTFADVTVSEPVWALFDPGQQLPRDPATVDIDLTGKARLMFDLLDPENAETIENLDTPPAEVHALTLNSLTVRLAGAELTGEGDFTFDNSDLESFGGMPAPLGALDLRLVGGNGLLDKLVSMGLLPQEQASGARMMMGLFARPGEGEDTLVSRIEVNEDGQVMANGQRLK</sequence>
<feature type="signal peptide" evidence="1">
    <location>
        <begin position="1"/>
        <end position="25"/>
    </location>
</feature>
<name>A0A967BFP4_9RHOB</name>
<dbReference type="Pfam" id="PF09898">
    <property type="entry name" value="DUF2125"/>
    <property type="match status" value="1"/>
</dbReference>
<dbReference type="RefSeq" id="WP_167199625.1">
    <property type="nucleotide sequence ID" value="NZ_JAAORB010000045.1"/>
</dbReference>
<dbReference type="Proteomes" id="UP000639775">
    <property type="component" value="Unassembled WGS sequence"/>
</dbReference>
<feature type="chain" id="PRO_5037604837" evidence="1">
    <location>
        <begin position="26"/>
        <end position="507"/>
    </location>
</feature>
<reference evidence="2" key="1">
    <citation type="submission" date="2020-03" db="EMBL/GenBank/DDBJ databases">
        <title>Roseovarius gahaiensis sp. nov., isolated from Gahai Saline Lake, China.</title>
        <authorList>
            <person name="Sun X."/>
        </authorList>
    </citation>
    <scope>NUCLEOTIDE SEQUENCE</scope>
    <source>
        <strain evidence="2">GH877</strain>
    </source>
</reference>
<keyword evidence="3" id="KW-1185">Reference proteome</keyword>
<accession>A0A967BFP4</accession>
<dbReference type="AlphaFoldDB" id="A0A967BFP4"/>
<evidence type="ECO:0000313" key="2">
    <source>
        <dbReference type="EMBL" id="NHQ75745.1"/>
    </source>
</evidence>
<keyword evidence="1" id="KW-0732">Signal</keyword>
<organism evidence="2 3">
    <name type="scientific">Roseovarius gahaiensis</name>
    <dbReference type="NCBI Taxonomy" id="2716691"/>
    <lineage>
        <taxon>Bacteria</taxon>
        <taxon>Pseudomonadati</taxon>
        <taxon>Pseudomonadota</taxon>
        <taxon>Alphaproteobacteria</taxon>
        <taxon>Rhodobacterales</taxon>
        <taxon>Roseobacteraceae</taxon>
        <taxon>Roseovarius</taxon>
    </lineage>
</organism>